<dbReference type="AlphaFoldDB" id="A0A975KJB7"/>
<proteinExistence type="predicted"/>
<dbReference type="KEGG" id="beg:INE88_03806"/>
<name>A0A975KJB7_9BACE</name>
<gene>
    <name evidence="1" type="ORF">INE88_03806</name>
</gene>
<protein>
    <submittedName>
        <fullName evidence="1">Uncharacterized protein</fullName>
    </submittedName>
</protein>
<reference evidence="1" key="1">
    <citation type="journal article" date="2021" name="PLoS Genet.">
        <title>Mobile Type VI secretion system loci of the gut Bacteroidales display extensive intra-ecosystem transfer, multi-species spread and geographical clustering.</title>
        <authorList>
            <person name="Garcia-Bayona L."/>
            <person name="Coyne M.J."/>
            <person name="Comstock L.E."/>
        </authorList>
    </citation>
    <scope>NUCLEOTIDE SEQUENCE</scope>
    <source>
        <strain evidence="1">CL11T00C20</strain>
    </source>
</reference>
<sequence>MANLLNIKYILSIMRELSIQIKVRPVNKMRQDIYHFTADEFTFSPISESSAAGRCFNCNKDITIDLPPENVITDFLPGRFAIVEFTDTRHRNIQIGDNKLPAIVAISPNLNSATLKIECKMLKSPFL</sequence>
<accession>A0A975KJB7</accession>
<evidence type="ECO:0000313" key="1">
    <source>
        <dbReference type="EMBL" id="QUT46961.1"/>
    </source>
</evidence>
<organism evidence="1 2">
    <name type="scientific">Bacteroides eggerthii</name>
    <dbReference type="NCBI Taxonomy" id="28111"/>
    <lineage>
        <taxon>Bacteria</taxon>
        <taxon>Pseudomonadati</taxon>
        <taxon>Bacteroidota</taxon>
        <taxon>Bacteroidia</taxon>
        <taxon>Bacteroidales</taxon>
        <taxon>Bacteroidaceae</taxon>
        <taxon>Bacteroides</taxon>
    </lineage>
</organism>
<dbReference type="EMBL" id="CP072227">
    <property type="protein sequence ID" value="QUT46961.1"/>
    <property type="molecule type" value="Genomic_DNA"/>
</dbReference>
<dbReference type="Proteomes" id="UP000679226">
    <property type="component" value="Chromosome"/>
</dbReference>
<evidence type="ECO:0000313" key="2">
    <source>
        <dbReference type="Proteomes" id="UP000679226"/>
    </source>
</evidence>